<evidence type="ECO:0000256" key="5">
    <source>
        <dbReference type="SAM" id="MobiDB-lite"/>
    </source>
</evidence>
<dbReference type="Pfam" id="PF14534">
    <property type="entry name" value="DUF4440"/>
    <property type="match status" value="1"/>
</dbReference>
<feature type="region of interest" description="Disordered" evidence="5">
    <location>
        <begin position="170"/>
        <end position="191"/>
    </location>
</feature>
<dbReference type="InterPro" id="IPR009056">
    <property type="entry name" value="Cyt_c-like_dom"/>
</dbReference>
<dbReference type="Pfam" id="PF13442">
    <property type="entry name" value="Cytochrome_CBB3"/>
    <property type="match status" value="1"/>
</dbReference>
<dbReference type="PROSITE" id="PS51007">
    <property type="entry name" value="CYTC"/>
    <property type="match status" value="1"/>
</dbReference>
<dbReference type="SUPFAM" id="SSF46626">
    <property type="entry name" value="Cytochrome c"/>
    <property type="match status" value="1"/>
</dbReference>
<evidence type="ECO:0000256" key="3">
    <source>
        <dbReference type="ARBA" id="ARBA00023004"/>
    </source>
</evidence>
<dbReference type="RefSeq" id="WP_395117615.1">
    <property type="nucleotide sequence ID" value="NZ_CP170721.1"/>
</dbReference>
<proteinExistence type="predicted"/>
<dbReference type="AlphaFoldDB" id="A0AB74UV03"/>
<evidence type="ECO:0000256" key="4">
    <source>
        <dbReference type="PROSITE-ProRule" id="PRU00433"/>
    </source>
</evidence>
<dbReference type="GO" id="GO:0020037">
    <property type="term" value="F:heme binding"/>
    <property type="evidence" value="ECO:0007669"/>
    <property type="project" value="InterPro"/>
</dbReference>
<dbReference type="InterPro" id="IPR036909">
    <property type="entry name" value="Cyt_c-like_dom_sf"/>
</dbReference>
<feature type="domain" description="Cytochrome c" evidence="6">
    <location>
        <begin position="68"/>
        <end position="152"/>
    </location>
</feature>
<dbReference type="Gene3D" id="1.10.760.10">
    <property type="entry name" value="Cytochrome c-like domain"/>
    <property type="match status" value="1"/>
</dbReference>
<dbReference type="Gene3D" id="3.10.450.50">
    <property type="match status" value="1"/>
</dbReference>
<gene>
    <name evidence="7" type="ORF">ACFYG5_09705</name>
</gene>
<evidence type="ECO:0000256" key="1">
    <source>
        <dbReference type="ARBA" id="ARBA00022617"/>
    </source>
</evidence>
<keyword evidence="2 4" id="KW-0479">Metal-binding</keyword>
<name>A0AB74UV03_9GAMM</name>
<keyword evidence="3 4" id="KW-0408">Iron</keyword>
<evidence type="ECO:0000259" key="6">
    <source>
        <dbReference type="PROSITE" id="PS51007"/>
    </source>
</evidence>
<evidence type="ECO:0000313" key="7">
    <source>
        <dbReference type="EMBL" id="XIA20375.1"/>
    </source>
</evidence>
<organism evidence="7">
    <name type="scientific">Rhodanobacter sp. FW102-FHT14D07</name>
    <dbReference type="NCBI Taxonomy" id="3351462"/>
    <lineage>
        <taxon>Bacteria</taxon>
        <taxon>Pseudomonadati</taxon>
        <taxon>Pseudomonadota</taxon>
        <taxon>Gammaproteobacteria</taxon>
        <taxon>Lysobacterales</taxon>
        <taxon>Rhodanobacteraceae</taxon>
        <taxon>Rhodanobacter</taxon>
    </lineage>
</organism>
<dbReference type="GO" id="GO:0046872">
    <property type="term" value="F:metal ion binding"/>
    <property type="evidence" value="ECO:0007669"/>
    <property type="project" value="UniProtKB-KW"/>
</dbReference>
<dbReference type="SUPFAM" id="SSF54427">
    <property type="entry name" value="NTF2-like"/>
    <property type="match status" value="1"/>
</dbReference>
<accession>A0AB74UV03</accession>
<dbReference type="InterPro" id="IPR032710">
    <property type="entry name" value="NTF2-like_dom_sf"/>
</dbReference>
<keyword evidence="1 4" id="KW-0349">Heme</keyword>
<protein>
    <submittedName>
        <fullName evidence="7">C-type cytochrome</fullName>
    </submittedName>
</protein>
<dbReference type="EMBL" id="CP170721">
    <property type="protein sequence ID" value="XIA20375.1"/>
    <property type="molecule type" value="Genomic_DNA"/>
</dbReference>
<dbReference type="GO" id="GO:0009055">
    <property type="term" value="F:electron transfer activity"/>
    <property type="evidence" value="ECO:0007669"/>
    <property type="project" value="InterPro"/>
</dbReference>
<dbReference type="InterPro" id="IPR027843">
    <property type="entry name" value="DUF4440"/>
</dbReference>
<evidence type="ECO:0000256" key="2">
    <source>
        <dbReference type="ARBA" id="ARBA00022723"/>
    </source>
</evidence>
<sequence>MKRLIITVVILCVIAAAGVGAFVWSGVYNVGADDHHTRPVYALMQTLRERSIEHHAKDIVVPNLDDPQLILKGAGQYAAMCTGCHLAPGMAENEMRPGLYPLPPELAKFRPDPREAFWVIKHGVKMSAMPAWGATHDDATIWSMVAFLQKLPDMTPAQYQDIVARAPQDHDMDEAGGHSHSHGGTADEDAHGTAAMEGMPMAGEAGHSHDAADGDVHEHAAVPTVEAPLSMEGMTPGAVPAAETVARAFQAALQRGDREAVLALLAPGVRVSEGGHTQTRDEYAAGHLGEDIKFLKAAKLTPVSFGSMPMGDTAMVGSESGVEVTIKGRPTTLRSREMLKLGKDGDSWKIVSVQWQTTPTTGE</sequence>
<reference evidence="7" key="1">
    <citation type="submission" date="2024-10" db="EMBL/GenBank/DDBJ databases">
        <authorList>
            <person name="Lesea H.P."/>
            <person name="Kuehl J.V."/>
            <person name="Chandonia J.-M."/>
        </authorList>
    </citation>
    <scope>NUCLEOTIDE SEQUENCE</scope>
    <source>
        <strain evidence="7">FW102-FHT14D07</strain>
    </source>
</reference>